<keyword evidence="2 3" id="KW-0143">Chaperone</keyword>
<dbReference type="SUPFAM" id="SSF50129">
    <property type="entry name" value="GroES-like"/>
    <property type="match status" value="1"/>
</dbReference>
<evidence type="ECO:0000313" key="5">
    <source>
        <dbReference type="EMBL" id="OJG09327.1"/>
    </source>
</evidence>
<dbReference type="NCBIfam" id="NF001531">
    <property type="entry name" value="PRK00364.2-2"/>
    <property type="match status" value="1"/>
</dbReference>
<keyword evidence="6" id="KW-1185">Reference proteome</keyword>
<dbReference type="GO" id="GO:0005524">
    <property type="term" value="F:ATP binding"/>
    <property type="evidence" value="ECO:0007669"/>
    <property type="project" value="InterPro"/>
</dbReference>
<dbReference type="GO" id="GO:0046872">
    <property type="term" value="F:metal ion binding"/>
    <property type="evidence" value="ECO:0007669"/>
    <property type="project" value="TreeGrafter"/>
</dbReference>
<dbReference type="InterPro" id="IPR037124">
    <property type="entry name" value="Chaperonin_GroES_sf"/>
</dbReference>
<dbReference type="NCBIfam" id="NF001533">
    <property type="entry name" value="PRK00364.2-4"/>
    <property type="match status" value="1"/>
</dbReference>
<gene>
    <name evidence="3" type="primary">groES</name>
    <name evidence="3" type="synonym">groS</name>
    <name evidence="5" type="ORF">RU93_GL000813</name>
</gene>
<evidence type="ECO:0000256" key="2">
    <source>
        <dbReference type="ARBA" id="ARBA00023186"/>
    </source>
</evidence>
<dbReference type="EMBL" id="JXKD01000017">
    <property type="protein sequence ID" value="OJG09327.1"/>
    <property type="molecule type" value="Genomic_DNA"/>
</dbReference>
<dbReference type="InterPro" id="IPR018369">
    <property type="entry name" value="Chaprnonin_Cpn10_CS"/>
</dbReference>
<dbReference type="Pfam" id="PF00166">
    <property type="entry name" value="Cpn10"/>
    <property type="match status" value="1"/>
</dbReference>
<dbReference type="PANTHER" id="PTHR10772">
    <property type="entry name" value="10 KDA HEAT SHOCK PROTEIN"/>
    <property type="match status" value="1"/>
</dbReference>
<dbReference type="CDD" id="cd00320">
    <property type="entry name" value="cpn10"/>
    <property type="match status" value="1"/>
</dbReference>
<dbReference type="InterPro" id="IPR020818">
    <property type="entry name" value="Chaperonin_GroES"/>
</dbReference>
<evidence type="ECO:0000313" key="6">
    <source>
        <dbReference type="Proteomes" id="UP000182149"/>
    </source>
</evidence>
<accession>A0A1L8QPD1</accession>
<dbReference type="GO" id="GO:0051082">
    <property type="term" value="F:unfolded protein binding"/>
    <property type="evidence" value="ECO:0007669"/>
    <property type="project" value="TreeGrafter"/>
</dbReference>
<dbReference type="InterPro" id="IPR011032">
    <property type="entry name" value="GroES-like_sf"/>
</dbReference>
<comment type="similarity">
    <text evidence="1 3 4">Belongs to the GroES chaperonin family.</text>
</comment>
<dbReference type="GO" id="GO:0051087">
    <property type="term" value="F:protein-folding chaperone binding"/>
    <property type="evidence" value="ECO:0007669"/>
    <property type="project" value="TreeGrafter"/>
</dbReference>
<protein>
    <recommendedName>
        <fullName evidence="3">Co-chaperonin GroES</fullName>
    </recommendedName>
    <alternativeName>
        <fullName evidence="3">10 kDa chaperonin</fullName>
    </alternativeName>
    <alternativeName>
        <fullName evidence="3">Chaperonin-10</fullName>
        <shortName evidence="3">Cpn10</shortName>
    </alternativeName>
</protein>
<dbReference type="SMART" id="SM00883">
    <property type="entry name" value="Cpn10"/>
    <property type="match status" value="1"/>
</dbReference>
<name>A0A1L8QPD1_9ENTE</name>
<evidence type="ECO:0000256" key="3">
    <source>
        <dbReference type="HAMAP-Rule" id="MF_00580"/>
    </source>
</evidence>
<keyword evidence="3" id="KW-0963">Cytoplasm</keyword>
<dbReference type="GO" id="GO:0044183">
    <property type="term" value="F:protein folding chaperone"/>
    <property type="evidence" value="ECO:0007669"/>
    <property type="project" value="InterPro"/>
</dbReference>
<dbReference type="HAMAP" id="MF_00580">
    <property type="entry name" value="CH10"/>
    <property type="match status" value="1"/>
</dbReference>
<dbReference type="GO" id="GO:0005737">
    <property type="term" value="C:cytoplasm"/>
    <property type="evidence" value="ECO:0007669"/>
    <property type="project" value="UniProtKB-SubCell"/>
</dbReference>
<dbReference type="PRINTS" id="PR00297">
    <property type="entry name" value="CHAPERONIN10"/>
</dbReference>
<reference evidence="5 6" key="1">
    <citation type="submission" date="2014-12" db="EMBL/GenBank/DDBJ databases">
        <title>Draft genome sequences of 29 type strains of Enterococci.</title>
        <authorList>
            <person name="Zhong Z."/>
            <person name="Sun Z."/>
            <person name="Liu W."/>
            <person name="Zhang W."/>
            <person name="Zhang H."/>
        </authorList>
    </citation>
    <scope>NUCLEOTIDE SEQUENCE [LARGE SCALE GENOMIC DNA]</scope>
    <source>
        <strain evidence="5 6">DSM 17690</strain>
    </source>
</reference>
<dbReference type="PANTHER" id="PTHR10772:SF58">
    <property type="entry name" value="CO-CHAPERONIN GROES"/>
    <property type="match status" value="1"/>
</dbReference>
<comment type="subcellular location">
    <subcellularLocation>
        <location evidence="3">Cytoplasm</location>
    </subcellularLocation>
</comment>
<comment type="function">
    <text evidence="3 4">Together with the chaperonin GroEL, plays an essential role in assisting protein folding. The GroEL-GroES system forms a nano-cage that allows encapsulation of the non-native substrate proteins and provides a physical environment optimized to promote and accelerate protein folding. GroES binds to the apical surface of the GroEL ring, thereby capping the opening of the GroEL channel.</text>
</comment>
<dbReference type="Proteomes" id="UP000182149">
    <property type="component" value="Unassembled WGS sequence"/>
</dbReference>
<organism evidence="5 6">
    <name type="scientific">Enterococcus aquimarinus</name>
    <dbReference type="NCBI Taxonomy" id="328396"/>
    <lineage>
        <taxon>Bacteria</taxon>
        <taxon>Bacillati</taxon>
        <taxon>Bacillota</taxon>
        <taxon>Bacilli</taxon>
        <taxon>Lactobacillales</taxon>
        <taxon>Enterococcaceae</taxon>
        <taxon>Enterococcus</taxon>
    </lineage>
</organism>
<dbReference type="NCBIfam" id="NF001534">
    <property type="entry name" value="PRK00364.2-5"/>
    <property type="match status" value="1"/>
</dbReference>
<dbReference type="STRING" id="328396.RU93_GL000813"/>
<dbReference type="PROSITE" id="PS00681">
    <property type="entry name" value="CHAPERONINS_CPN10"/>
    <property type="match status" value="1"/>
</dbReference>
<dbReference type="FunFam" id="2.30.33.40:FF:000001">
    <property type="entry name" value="10 kDa chaperonin"/>
    <property type="match status" value="1"/>
</dbReference>
<comment type="caution">
    <text evidence="5">The sequence shown here is derived from an EMBL/GenBank/DDBJ whole genome shotgun (WGS) entry which is preliminary data.</text>
</comment>
<evidence type="ECO:0000256" key="4">
    <source>
        <dbReference type="RuleBase" id="RU000535"/>
    </source>
</evidence>
<dbReference type="Gene3D" id="2.30.33.40">
    <property type="entry name" value="GroES chaperonin"/>
    <property type="match status" value="1"/>
</dbReference>
<proteinExistence type="inferred from homology"/>
<comment type="subunit">
    <text evidence="3">Heptamer of 7 subunits arranged in a ring. Interacts with the chaperonin GroEL.</text>
</comment>
<dbReference type="AlphaFoldDB" id="A0A1L8QPD1"/>
<evidence type="ECO:0000256" key="1">
    <source>
        <dbReference type="ARBA" id="ARBA00006975"/>
    </source>
</evidence>
<sequence>MSSANEKNEKISEGFIVLKPLGDRVLVEVTQAEEQTVSGFVLASAAKEKPQTGTVVAVGEGRLLDSGDLAPVPVKVGETVLFEKYAGSEVKYEGQEYMIFAVKDIIAVVE</sequence>